<reference evidence="1 2" key="1">
    <citation type="journal article" date="2016" name="PLoS Pathog.">
        <title>Biosynthesis of antibiotic leucinostatins in bio-control fungus Purpureocillium lilacinum and their inhibition on phytophthora revealed by genome mining.</title>
        <authorList>
            <person name="Wang G."/>
            <person name="Liu Z."/>
            <person name="Lin R."/>
            <person name="Li E."/>
            <person name="Mao Z."/>
            <person name="Ling J."/>
            <person name="Yang Y."/>
            <person name="Yin W.B."/>
            <person name="Xie B."/>
        </authorList>
    </citation>
    <scope>NUCLEOTIDE SEQUENCE [LARGE SCALE GENOMIC DNA]</scope>
    <source>
        <strain evidence="1">170</strain>
    </source>
</reference>
<dbReference type="AlphaFoldDB" id="A0A219AQZ8"/>
<sequence>MDLCLEFTQICYTQFATSFSQRICFHSLCPYIIESDPLSSRLASARNKAIFPMRYPISYHATGKLKHTQQSSYCVPHITQHRQAAMRKSITPEHGMPRGRVS</sequence>
<dbReference type="Proteomes" id="UP000078397">
    <property type="component" value="Unassembled WGS sequence"/>
</dbReference>
<organism evidence="1 2">
    <name type="scientific">Pochonia chlamydosporia 170</name>
    <dbReference type="NCBI Taxonomy" id="1380566"/>
    <lineage>
        <taxon>Eukaryota</taxon>
        <taxon>Fungi</taxon>
        <taxon>Dikarya</taxon>
        <taxon>Ascomycota</taxon>
        <taxon>Pezizomycotina</taxon>
        <taxon>Sordariomycetes</taxon>
        <taxon>Hypocreomycetidae</taxon>
        <taxon>Hypocreales</taxon>
        <taxon>Clavicipitaceae</taxon>
        <taxon>Pochonia</taxon>
    </lineage>
</organism>
<evidence type="ECO:0000313" key="2">
    <source>
        <dbReference type="Proteomes" id="UP000078397"/>
    </source>
</evidence>
<dbReference type="RefSeq" id="XP_022285484.1">
    <property type="nucleotide sequence ID" value="XM_022429893.1"/>
</dbReference>
<dbReference type="GeneID" id="33937087"/>
<accession>A0A219AQZ8</accession>
<dbReference type="EMBL" id="LSBJ02000004">
    <property type="protein sequence ID" value="OWT43029.1"/>
    <property type="molecule type" value="Genomic_DNA"/>
</dbReference>
<protein>
    <submittedName>
        <fullName evidence="1">Uncharacterized protein</fullName>
    </submittedName>
</protein>
<name>A0A219AQZ8_METCM</name>
<dbReference type="KEGG" id="pchm:VFPPC_18250"/>
<gene>
    <name evidence="1" type="ORF">VFPPC_18250</name>
</gene>
<evidence type="ECO:0000313" key="1">
    <source>
        <dbReference type="EMBL" id="OWT43029.1"/>
    </source>
</evidence>
<proteinExistence type="predicted"/>
<comment type="caution">
    <text evidence="1">The sequence shown here is derived from an EMBL/GenBank/DDBJ whole genome shotgun (WGS) entry which is preliminary data.</text>
</comment>
<keyword evidence="2" id="KW-1185">Reference proteome</keyword>